<dbReference type="InterPro" id="IPR043987">
    <property type="entry name" value="CCZ1/INTU/HSP4_longin_1"/>
</dbReference>
<dbReference type="Pfam" id="PF19031">
    <property type="entry name" value="Intu_longin_1"/>
    <property type="match status" value="1"/>
</dbReference>
<evidence type="ECO:0000259" key="4">
    <source>
        <dbReference type="Pfam" id="PF19033"/>
    </source>
</evidence>
<name>A0A0K0EBT9_STRER</name>
<feature type="domain" description="CCZ1/INTU second Longin" evidence="3">
    <location>
        <begin position="227"/>
        <end position="335"/>
    </location>
</feature>
<dbReference type="Pfam" id="PF19033">
    <property type="entry name" value="Intu_longin_3"/>
    <property type="match status" value="1"/>
</dbReference>
<feature type="domain" description="CCZ1/INTU/HPS4 third Longin" evidence="4">
    <location>
        <begin position="373"/>
        <end position="465"/>
    </location>
</feature>
<evidence type="ECO:0000259" key="2">
    <source>
        <dbReference type="Pfam" id="PF19031"/>
    </source>
</evidence>
<dbReference type="AlphaFoldDB" id="A0A0K0EBT9"/>
<dbReference type="GO" id="GO:0016192">
    <property type="term" value="P:vesicle-mediated transport"/>
    <property type="evidence" value="ECO:0007669"/>
    <property type="project" value="InterPro"/>
</dbReference>
<comment type="similarity">
    <text evidence="1">Belongs to the CCZ1 family.</text>
</comment>
<dbReference type="PANTHER" id="PTHR13056:SF0">
    <property type="entry name" value="VACUOLAR FUSION PROTEIN CCZ1 HOMOLOG-RELATED"/>
    <property type="match status" value="1"/>
</dbReference>
<proteinExistence type="inferred from homology"/>
<dbReference type="PANTHER" id="PTHR13056">
    <property type="entry name" value="VACUOLAR FUSION PROTEIN CCZ1 HOMOLOG-RELATED"/>
    <property type="match status" value="1"/>
</dbReference>
<dbReference type="GO" id="GO:0035658">
    <property type="term" value="C:Mon1-Ccz1 complex"/>
    <property type="evidence" value="ECO:0007669"/>
    <property type="project" value="InterPro"/>
</dbReference>
<dbReference type="InterPro" id="IPR043988">
    <property type="entry name" value="CCZ1/INTU_longin_2"/>
</dbReference>
<organism evidence="5">
    <name type="scientific">Strongyloides stercoralis</name>
    <name type="common">Threadworm</name>
    <dbReference type="NCBI Taxonomy" id="6248"/>
    <lineage>
        <taxon>Eukaryota</taxon>
        <taxon>Metazoa</taxon>
        <taxon>Ecdysozoa</taxon>
        <taxon>Nematoda</taxon>
        <taxon>Chromadorea</taxon>
        <taxon>Rhabditida</taxon>
        <taxon>Tylenchina</taxon>
        <taxon>Panagrolaimomorpha</taxon>
        <taxon>Strongyloidoidea</taxon>
        <taxon>Strongyloididae</taxon>
        <taxon>Strongyloides</taxon>
    </lineage>
</organism>
<sequence>MNYNPFYYGSGILAGAKEVTVSKPNTFVKLLPLIDYFFITCPEFGAKEGFEKERILFFYPTGEVLKKQIDVTGYSDAVYNFTDNFNSKSKLLERHEFEHRYITTDKYSQVMIRVENGRFTIGLSLKKKECKDSDYMIHLKTIKIQLVNSYLLFKLFNGTITTYLNKDKEYCKSILNNFFLEYLDVMKLNTMPLIDLFNGVDMLPLKPPILLMVERFVAHLIDQFPEIEKIMMLYQDRLVWHSVPKQDLLILFTYVTKSLLSTSTINELQPESFNSRRLSLTFGSGKFIAGIPENGEECKKVFLTNTQSPNEVESFKMVVFRCLNATICLFMKKEPTLGSLTPLGKYFDCHLPSVASDLGENVIISIKPLMQDVPIHYIYHNPLTLSLSTSFVPSTDLSSIRPNITKHVLKLTLETYDHFINEKDPYGHIQVKSNDDWFIYFKKFNYRLVILFYYDPNNTSNDNTEYFNRILKKYMENILLA</sequence>
<dbReference type="InterPro" id="IPR013176">
    <property type="entry name" value="Ccz1"/>
</dbReference>
<protein>
    <submittedName>
        <fullName evidence="5">Intu_longin_1 domain-containing protein</fullName>
    </submittedName>
</protein>
<feature type="domain" description="CCZ1/INTU/HSP4 first Longin" evidence="2">
    <location>
        <begin position="35"/>
        <end position="158"/>
    </location>
</feature>
<evidence type="ECO:0000313" key="5">
    <source>
        <dbReference type="WBParaSite" id="SSTP_0000695900.1"/>
    </source>
</evidence>
<accession>A0A0K0EBT9</accession>
<evidence type="ECO:0000256" key="1">
    <source>
        <dbReference type="ARBA" id="ARBA00005352"/>
    </source>
</evidence>
<evidence type="ECO:0000259" key="3">
    <source>
        <dbReference type="Pfam" id="PF19032"/>
    </source>
</evidence>
<dbReference type="STRING" id="6248.A0A0K0EBT9"/>
<dbReference type="Pfam" id="PF19032">
    <property type="entry name" value="Intu_longin_2"/>
    <property type="match status" value="1"/>
</dbReference>
<dbReference type="WBParaSite" id="SSTP_0000695900.1">
    <property type="protein sequence ID" value="SSTP_0000695900.1"/>
    <property type="gene ID" value="SSTP_0000695900"/>
</dbReference>
<reference evidence="5" key="1">
    <citation type="submission" date="2015-08" db="UniProtKB">
        <authorList>
            <consortium name="WormBaseParasite"/>
        </authorList>
    </citation>
    <scope>IDENTIFICATION</scope>
</reference>
<dbReference type="InterPro" id="IPR043989">
    <property type="entry name" value="CCZ1/INTU/HSP4_longin_3"/>
</dbReference>